<name>A0A0P9W890_PSEA0</name>
<dbReference type="EMBL" id="LJQU01000103">
    <property type="protein sequence ID" value="KPY00790.1"/>
    <property type="molecule type" value="Genomic_DNA"/>
</dbReference>
<evidence type="ECO:0000313" key="1">
    <source>
        <dbReference type="EMBL" id="KPY00790.1"/>
    </source>
</evidence>
<reference evidence="1 2" key="1">
    <citation type="submission" date="2015-09" db="EMBL/GenBank/DDBJ databases">
        <title>Genome announcement of multiple Pseudomonas syringae strains.</title>
        <authorList>
            <person name="Thakur S."/>
            <person name="Wang P.W."/>
            <person name="Gong Y."/>
            <person name="Weir B.S."/>
            <person name="Guttman D.S."/>
        </authorList>
    </citation>
    <scope>NUCLEOTIDE SEQUENCE [LARGE SCALE GENOMIC DNA]</scope>
    <source>
        <strain evidence="1 2">ICMP4331</strain>
    </source>
</reference>
<comment type="caution">
    <text evidence="1">The sequence shown here is derived from an EMBL/GenBank/DDBJ whole genome shotgun (WGS) entry which is preliminary data.</text>
</comment>
<dbReference type="PATRIC" id="fig|34065.5.peg.224"/>
<sequence>MSERAKSHRLRIGRISGTGQIYLVTAKTLQRKPAFSDWRMGVCSSMSFGKSMSSNWPIH</sequence>
<accession>A0A0P9W890</accession>
<protein>
    <submittedName>
        <fullName evidence="1">Uncharacterized protein</fullName>
    </submittedName>
</protein>
<organism evidence="1 2">
    <name type="scientific">Pseudomonas amygdali pv. mori</name>
    <dbReference type="NCBI Taxonomy" id="34065"/>
    <lineage>
        <taxon>Bacteria</taxon>
        <taxon>Pseudomonadati</taxon>
        <taxon>Pseudomonadota</taxon>
        <taxon>Gammaproteobacteria</taxon>
        <taxon>Pseudomonadales</taxon>
        <taxon>Pseudomonadaceae</taxon>
        <taxon>Pseudomonas</taxon>
        <taxon>Pseudomonas amygdali</taxon>
    </lineage>
</organism>
<proteinExistence type="predicted"/>
<dbReference type="Proteomes" id="UP000050420">
    <property type="component" value="Unassembled WGS sequence"/>
</dbReference>
<evidence type="ECO:0000313" key="2">
    <source>
        <dbReference type="Proteomes" id="UP000050420"/>
    </source>
</evidence>
<dbReference type="AlphaFoldDB" id="A0A0P9W890"/>
<gene>
    <name evidence="1" type="ORF">ALO63_00161</name>
</gene>